<evidence type="ECO:0000256" key="1">
    <source>
        <dbReference type="SAM" id="Phobius"/>
    </source>
</evidence>
<accession>A0A7J4JU41</accession>
<evidence type="ECO:0000313" key="3">
    <source>
        <dbReference type="Proteomes" id="UP000590964"/>
    </source>
</evidence>
<sequence length="119" mass="12027">MKTGDLAFILGVIIALVAGIAAALAGAIDPSIAGIIGVVLVILGVVVGFMNVKEKETEAFLVAAIALMVTSAVAGWLTLDLIIPRLGTLILSILGYIGVFVAPAAVIVALKSVYALAKK</sequence>
<feature type="transmembrane region" description="Helical" evidence="1">
    <location>
        <begin position="89"/>
        <end position="110"/>
    </location>
</feature>
<dbReference type="Proteomes" id="UP000590964">
    <property type="component" value="Unassembled WGS sequence"/>
</dbReference>
<comment type="caution">
    <text evidence="2">The sequence shown here is derived from an EMBL/GenBank/DDBJ whole genome shotgun (WGS) entry which is preliminary data.</text>
</comment>
<protein>
    <submittedName>
        <fullName evidence="2">Uncharacterized protein</fullName>
    </submittedName>
</protein>
<gene>
    <name evidence="2" type="ORF">HA222_01400</name>
</gene>
<keyword evidence="1" id="KW-0472">Membrane</keyword>
<reference evidence="3" key="1">
    <citation type="journal article" date="2020" name="bioRxiv">
        <title>A rank-normalized archaeal taxonomy based on genome phylogeny resolves widespread incomplete and uneven classifications.</title>
        <authorList>
            <person name="Rinke C."/>
            <person name="Chuvochina M."/>
            <person name="Mussig A.J."/>
            <person name="Chaumeil P.-A."/>
            <person name="Waite D.W."/>
            <person name="Whitman W.B."/>
            <person name="Parks D.H."/>
            <person name="Hugenholtz P."/>
        </authorList>
    </citation>
    <scope>NUCLEOTIDE SEQUENCE [LARGE SCALE GENOMIC DNA]</scope>
</reference>
<evidence type="ECO:0000313" key="2">
    <source>
        <dbReference type="EMBL" id="HIH21301.1"/>
    </source>
</evidence>
<dbReference type="EMBL" id="DUFW01000020">
    <property type="protein sequence ID" value="HIH21301.1"/>
    <property type="molecule type" value="Genomic_DNA"/>
</dbReference>
<keyword evidence="1" id="KW-1133">Transmembrane helix</keyword>
<keyword evidence="1" id="KW-0812">Transmembrane</keyword>
<proteinExistence type="predicted"/>
<feature type="transmembrane region" description="Helical" evidence="1">
    <location>
        <begin position="35"/>
        <end position="52"/>
    </location>
</feature>
<organism evidence="2 3">
    <name type="scientific">Candidatus Iainarchaeum sp</name>
    <dbReference type="NCBI Taxonomy" id="3101447"/>
    <lineage>
        <taxon>Archaea</taxon>
        <taxon>Candidatus Iainarchaeota</taxon>
        <taxon>Candidatus Iainarchaeia</taxon>
        <taxon>Candidatus Iainarchaeales</taxon>
        <taxon>Candidatus Iainarchaeaceae</taxon>
        <taxon>Candidatus Iainarchaeum</taxon>
    </lineage>
</organism>
<feature type="transmembrane region" description="Helical" evidence="1">
    <location>
        <begin position="59"/>
        <end position="83"/>
    </location>
</feature>
<name>A0A7J4JU41_9ARCH</name>
<dbReference type="AlphaFoldDB" id="A0A7J4JU41"/>